<keyword evidence="3" id="KW-1185">Reference proteome</keyword>
<name>A0A4Z1SN63_GIAMU</name>
<comment type="caution">
    <text evidence="2">The sequence shown here is derived from an EMBL/GenBank/DDBJ whole genome shotgun (WGS) entry which is preliminary data.</text>
</comment>
<gene>
    <name evidence="2" type="ORF">GMRT_11055</name>
</gene>
<sequence length="1529" mass="167636">MTLNRELPIIGTATLRGREASVTLPPRILLHGIQVGNGAGPLEAASSTFGDLPTVLMFTEVRHGEYLVDAALIAESGHALGTLTLQFECDPSNPTVLITVYGLDLAPDRQALLGSFEAPIGTLLHAYDSARSEDKKVELVAAYHSAFYAALHSRHLVQAQIYAGKLAALFEATATPTAAGPILDALGFRLVVFYAFTEAGREFEATLQLYGAFEALYDAVLLMISQADMGLASGVVNKLIQGRARYIALRRYLQATVHQQRRGITVDTNLAGCIDDIAAAFSVFGADLGLLELAEAFAGEVRPVARGLTRHDRFHDTPEKVCALLRIVEALFSAHALSSSEHLYRELLQHYTRLVRAFADSNRAVEGQAARVTAAFIDRISAMTVSLRLAILDVLLSYEAGLICGTAGSCAAQFVSGMVAPLLASLHNVPLVPTTVCVSPLASGRSVEGPGLAQAETLSRLFVLVSERSLDVMRHMRHTALYLTTMHRRYVRIQEATAEEDEARQAVPMFAERYGLTSDDVKRIQAFAQDPFSCLEPYIAIANNLNGLLGGLLATLLVCAKNSGTTPPVTVLQTLSDYFYTAAACIGLVLGNLDEVPISGLEAQQEVYNRATSGSHKLVIPPAVKIEFKLSDTVESSLLVYKPLSTDLFRHPNLSNSLLHALSNFFECFCCALAGPLREENTDGAEDAESMYPALLEYYYCGPTGPSFEFLQPLSVFFNTLLASGIILGNRVAHKEKGERVFHCSLTVKDLGLERLTSNELYSVADAIWFFIRYYGAILFQHTIHGDILFACYLIELNRYLAVGSLSEPLLCQLRNCTLIHLKTSAGPIQLPPGIGDYIPTLTLTDLYSTPILLSGSTGTDRAASRRVLGSLQQLPPGIAHGYLVAELVHTAVQRLLAHIHYQMFDEYFSTLDCLARLMDLLLTRFATADPADPDLFNCSRYYTDALKSVTVQLALRLSTRFILPSRQLSRACRSTASLLISSWSVQQYVASVDQQDKESIRNTVRPLSASAAGLTFISSEFVAQLVRSLLGYISASGLDKARTCMQQILAFVRSRWAHLKTIAPTASATLCSFASMCAYLNIIETFLLRPEDAVYRASSHYDITRLLQMPLFLLTYLKAFAGAFDDAVVEQADAERVADTQLPGELLDIITAAVSRSGHGWTLIYAGMVIRAILRIPGIRTQTSFCSRQSMHLAIAMTNQAVDQLSMGGEGDGSLDLDGLFRFSDLSAGRLLFELDSSLDSPPVTREEDEGSLELGANEYPAGTVLRELTELSILPSQDARGVFQPIVPEPIAVREIPHHGEPAELMRYIAPRPAIVFSFSVPFSLYRSAFDPSTLSDDLARKLDVIDGLTATYPKQYRLPRETPTFSRKGSGEAPLSGKVTYCGKLANETRDLVTAPPVEGQHRHVSKSNELARRLMSREQREQRARELLECARAEFETESDEGDEERQDRKGDISDDPRPTTQPSIRPSSARVEPETNEMEGSDGEDWDPVEDEEFADEGQLPARIIERVQLLRADMRKPILRASE</sequence>
<protein>
    <submittedName>
        <fullName evidence="2">Uncharacterized protein</fullName>
    </submittedName>
</protein>
<organism evidence="2 3">
    <name type="scientific">Giardia muris</name>
    <dbReference type="NCBI Taxonomy" id="5742"/>
    <lineage>
        <taxon>Eukaryota</taxon>
        <taxon>Metamonada</taxon>
        <taxon>Diplomonadida</taxon>
        <taxon>Hexamitidae</taxon>
        <taxon>Giardiinae</taxon>
        <taxon>Giardia</taxon>
    </lineage>
</organism>
<dbReference type="OrthoDB" id="10254953at2759"/>
<reference evidence="2 3" key="1">
    <citation type="submission" date="2019-05" db="EMBL/GenBank/DDBJ databases">
        <title>The compact genome of Giardia muris reveals important steps in the evolution of intestinal protozoan parasites.</title>
        <authorList>
            <person name="Xu F."/>
            <person name="Jimenez-Gonzalez A."/>
            <person name="Einarsson E."/>
            <person name="Astvaldsson A."/>
            <person name="Peirasmaki D."/>
            <person name="Eckmann L."/>
            <person name="Andersson J.O."/>
            <person name="Svard S.G."/>
            <person name="Jerlstrom-Hultqvist J."/>
        </authorList>
    </citation>
    <scope>NUCLEOTIDE SEQUENCE [LARGE SCALE GENOMIC DNA]</scope>
    <source>
        <strain evidence="2 3">Roberts-Thomson</strain>
    </source>
</reference>
<dbReference type="VEuPathDB" id="GiardiaDB:GMRT_11055"/>
<dbReference type="EMBL" id="VDLU01000004">
    <property type="protein sequence ID" value="TNJ27156.1"/>
    <property type="molecule type" value="Genomic_DNA"/>
</dbReference>
<feature type="compositionally biased region" description="Acidic residues" evidence="1">
    <location>
        <begin position="1479"/>
        <end position="1501"/>
    </location>
</feature>
<feature type="compositionally biased region" description="Basic and acidic residues" evidence="1">
    <location>
        <begin position="1450"/>
        <end position="1462"/>
    </location>
</feature>
<feature type="region of interest" description="Disordered" evidence="1">
    <location>
        <begin position="1436"/>
        <end position="1505"/>
    </location>
</feature>
<evidence type="ECO:0000313" key="3">
    <source>
        <dbReference type="Proteomes" id="UP000315496"/>
    </source>
</evidence>
<dbReference type="Proteomes" id="UP000315496">
    <property type="component" value="Chromosome 4"/>
</dbReference>
<feature type="compositionally biased region" description="Acidic residues" evidence="1">
    <location>
        <begin position="1440"/>
        <end position="1449"/>
    </location>
</feature>
<evidence type="ECO:0000256" key="1">
    <source>
        <dbReference type="SAM" id="MobiDB-lite"/>
    </source>
</evidence>
<proteinExistence type="predicted"/>
<evidence type="ECO:0000313" key="2">
    <source>
        <dbReference type="EMBL" id="TNJ27156.1"/>
    </source>
</evidence>
<accession>A0A4Z1SN63</accession>